<dbReference type="AlphaFoldDB" id="A0ABD0V6H1"/>
<proteinExistence type="predicted"/>
<keyword evidence="2" id="KW-1185">Reference proteome</keyword>
<evidence type="ECO:0000313" key="2">
    <source>
        <dbReference type="Proteomes" id="UP001552299"/>
    </source>
</evidence>
<comment type="caution">
    <text evidence="1">The sequence shown here is derived from an EMBL/GenBank/DDBJ whole genome shotgun (WGS) entry which is preliminary data.</text>
</comment>
<sequence length="124" mass="13486">MAAVSLISVRTFHISGNESVAAIALSEIASRLRAKSLTGGTVPIDLLAAGPGRGFAPSESFSKRARQPSAAIGSADPDIYDFPMGYDYLRAWITRRTMITKRVMTIQRAMTTQRVLTIQRIITT</sequence>
<name>A0ABD0V6H1_DENTH</name>
<protein>
    <submittedName>
        <fullName evidence="1">Uncharacterized protein</fullName>
    </submittedName>
</protein>
<dbReference type="Proteomes" id="UP001552299">
    <property type="component" value="Unassembled WGS sequence"/>
</dbReference>
<organism evidence="1 2">
    <name type="scientific">Dendrobium thyrsiflorum</name>
    <name type="common">Pinecone-like raceme dendrobium</name>
    <name type="synonym">Orchid</name>
    <dbReference type="NCBI Taxonomy" id="117978"/>
    <lineage>
        <taxon>Eukaryota</taxon>
        <taxon>Viridiplantae</taxon>
        <taxon>Streptophyta</taxon>
        <taxon>Embryophyta</taxon>
        <taxon>Tracheophyta</taxon>
        <taxon>Spermatophyta</taxon>
        <taxon>Magnoliopsida</taxon>
        <taxon>Liliopsida</taxon>
        <taxon>Asparagales</taxon>
        <taxon>Orchidaceae</taxon>
        <taxon>Epidendroideae</taxon>
        <taxon>Malaxideae</taxon>
        <taxon>Dendrobiinae</taxon>
        <taxon>Dendrobium</taxon>
    </lineage>
</organism>
<accession>A0ABD0V6H1</accession>
<evidence type="ECO:0000313" key="1">
    <source>
        <dbReference type="EMBL" id="KAL0920198.1"/>
    </source>
</evidence>
<gene>
    <name evidence="1" type="ORF">M5K25_009318</name>
</gene>
<dbReference type="EMBL" id="JANQDX010000008">
    <property type="protein sequence ID" value="KAL0920198.1"/>
    <property type="molecule type" value="Genomic_DNA"/>
</dbReference>
<reference evidence="1 2" key="1">
    <citation type="journal article" date="2024" name="Plant Biotechnol. J.">
        <title>Dendrobium thyrsiflorum genome and its molecular insights into genes involved in important horticultural traits.</title>
        <authorList>
            <person name="Chen B."/>
            <person name="Wang J.Y."/>
            <person name="Zheng P.J."/>
            <person name="Li K.L."/>
            <person name="Liang Y.M."/>
            <person name="Chen X.F."/>
            <person name="Zhang C."/>
            <person name="Zhao X."/>
            <person name="He X."/>
            <person name="Zhang G.Q."/>
            <person name="Liu Z.J."/>
            <person name="Xu Q."/>
        </authorList>
    </citation>
    <scope>NUCLEOTIDE SEQUENCE [LARGE SCALE GENOMIC DNA]</scope>
    <source>
        <strain evidence="1">GZMU011</strain>
    </source>
</reference>